<dbReference type="AlphaFoldDB" id="A0A444J4F9"/>
<keyword evidence="3" id="KW-1185">Reference proteome</keyword>
<sequence>MAVVTRDALSKSVAEEPSMMTGSTPPKAGWRRRYNSNRETMPIPLK</sequence>
<dbReference type="EMBL" id="MTKO01000012">
    <property type="protein sequence ID" value="RWX47962.1"/>
    <property type="molecule type" value="Genomic_DNA"/>
</dbReference>
<protein>
    <submittedName>
        <fullName evidence="2">Uncharacterized protein</fullName>
    </submittedName>
</protein>
<dbReference type="Proteomes" id="UP000287853">
    <property type="component" value="Unassembled WGS sequence"/>
</dbReference>
<evidence type="ECO:0000313" key="2">
    <source>
        <dbReference type="EMBL" id="RWX47962.1"/>
    </source>
</evidence>
<gene>
    <name evidence="2" type="ORF">H206_05467</name>
</gene>
<reference evidence="2 3" key="1">
    <citation type="submission" date="2017-01" db="EMBL/GenBank/DDBJ databases">
        <title>The cable genome- insights into the physiology and evolution of filamentous bacteria capable of sulfide oxidation via long distance electron transfer.</title>
        <authorList>
            <person name="Schreiber L."/>
            <person name="Bjerg J.T."/>
            <person name="Boggild A."/>
            <person name="Van De Vossenberg J."/>
            <person name="Meysman F."/>
            <person name="Nielsen L.P."/>
            <person name="Schramm A."/>
            <person name="Kjeldsen K.U."/>
        </authorList>
    </citation>
    <scope>NUCLEOTIDE SEQUENCE [LARGE SCALE GENOMIC DNA]</scope>
    <source>
        <strain evidence="2">MCF</strain>
    </source>
</reference>
<organism evidence="2 3">
    <name type="scientific">Candidatus Electrothrix aarhusensis</name>
    <dbReference type="NCBI Taxonomy" id="1859131"/>
    <lineage>
        <taxon>Bacteria</taxon>
        <taxon>Pseudomonadati</taxon>
        <taxon>Thermodesulfobacteriota</taxon>
        <taxon>Desulfobulbia</taxon>
        <taxon>Desulfobulbales</taxon>
        <taxon>Desulfobulbaceae</taxon>
        <taxon>Candidatus Electrothrix</taxon>
    </lineage>
</organism>
<proteinExistence type="predicted"/>
<accession>A0A444J4F9</accession>
<feature type="region of interest" description="Disordered" evidence="1">
    <location>
        <begin position="1"/>
        <end position="46"/>
    </location>
</feature>
<comment type="caution">
    <text evidence="2">The sequence shown here is derived from an EMBL/GenBank/DDBJ whole genome shotgun (WGS) entry which is preliminary data.</text>
</comment>
<evidence type="ECO:0000256" key="1">
    <source>
        <dbReference type="SAM" id="MobiDB-lite"/>
    </source>
</evidence>
<evidence type="ECO:0000313" key="3">
    <source>
        <dbReference type="Proteomes" id="UP000287853"/>
    </source>
</evidence>
<name>A0A444J4F9_9BACT</name>